<dbReference type="OrthoDB" id="9790784at2"/>
<dbReference type="SUPFAM" id="SSF52743">
    <property type="entry name" value="Subtilisin-like"/>
    <property type="match status" value="1"/>
</dbReference>
<dbReference type="RefSeq" id="WP_146066880.1">
    <property type="nucleotide sequence ID" value="NZ_FMSV02000553.1"/>
</dbReference>
<reference evidence="4 5" key="1">
    <citation type="submission" date="2016-10" db="EMBL/GenBank/DDBJ databases">
        <authorList>
            <person name="de Groot N.N."/>
        </authorList>
    </citation>
    <scope>NUCLEOTIDE SEQUENCE [LARGE SCALE GENOMIC DNA]</scope>
    <source>
        <strain evidence="4">MBHS1</strain>
    </source>
</reference>
<feature type="coiled-coil region" evidence="3">
    <location>
        <begin position="137"/>
        <end position="172"/>
    </location>
</feature>
<dbReference type="PROSITE" id="PS00136">
    <property type="entry name" value="SUBTILASE_ASP"/>
    <property type="match status" value="1"/>
</dbReference>
<dbReference type="Gene3D" id="3.40.50.200">
    <property type="entry name" value="Peptidase S8/S53 domain"/>
    <property type="match status" value="1"/>
</dbReference>
<dbReference type="InterPro" id="IPR023827">
    <property type="entry name" value="Peptidase_S8_Asp-AS"/>
</dbReference>
<evidence type="ECO:0000256" key="1">
    <source>
        <dbReference type="ARBA" id="ARBA00022801"/>
    </source>
</evidence>
<evidence type="ECO:0000256" key="2">
    <source>
        <dbReference type="PROSITE-ProRule" id="PRU01240"/>
    </source>
</evidence>
<evidence type="ECO:0000256" key="3">
    <source>
        <dbReference type="SAM" id="Coils"/>
    </source>
</evidence>
<comment type="caution">
    <text evidence="2">Lacks conserved residue(s) required for the propagation of feature annotation.</text>
</comment>
<organism evidence="4 5">
    <name type="scientific">Candidatus Venteria ishoeyi</name>
    <dbReference type="NCBI Taxonomy" id="1899563"/>
    <lineage>
        <taxon>Bacteria</taxon>
        <taxon>Pseudomonadati</taxon>
        <taxon>Pseudomonadota</taxon>
        <taxon>Gammaproteobacteria</taxon>
        <taxon>Thiotrichales</taxon>
        <taxon>Thiotrichaceae</taxon>
        <taxon>Venteria</taxon>
    </lineage>
</organism>
<accession>A0A1H6FHR1</accession>
<keyword evidence="1" id="KW-0378">Hydrolase</keyword>
<dbReference type="AlphaFoldDB" id="A0A1H6FHR1"/>
<dbReference type="GO" id="GO:0006508">
    <property type="term" value="P:proteolysis"/>
    <property type="evidence" value="ECO:0007669"/>
    <property type="project" value="InterPro"/>
</dbReference>
<keyword evidence="5" id="KW-1185">Reference proteome</keyword>
<keyword evidence="3" id="KW-0175">Coiled coil</keyword>
<dbReference type="PROSITE" id="PS51892">
    <property type="entry name" value="SUBTILASE"/>
    <property type="match status" value="1"/>
</dbReference>
<sequence>MTFPSININVHFGKFFNSLILVLYCCLMLQTTVHAVSSNGGNSVEQIGVAAKLSQKEKKALQRLEKTGLKFKRQQINEAVKKRLLGKIEKIHTRSKAKKPQKFLEAYKKTKRELQTRWREKPSHQRKNLSRSERQVLKAAQQAKRQNLKQINQALKQNLDEIVATELSAEEQALVELEPNYLFELQNTPSFDDLRYAEQWGLQSIAVEAAFPLSTDSEISPVIVALIDTGVGIGHEDLQGHIWNSTSCVDDLGEAIVGGCPVGGYDLVGDSVSSGFNEAQHGYPLSFVFIM</sequence>
<proteinExistence type="inferred from homology"/>
<protein>
    <recommendedName>
        <fullName evidence="6">Peptidase S8/S53 domain-containing protein</fullName>
    </recommendedName>
</protein>
<dbReference type="GO" id="GO:0004252">
    <property type="term" value="F:serine-type endopeptidase activity"/>
    <property type="evidence" value="ECO:0007669"/>
    <property type="project" value="InterPro"/>
</dbReference>
<gene>
    <name evidence="4" type="ORF">MBHS_04436</name>
</gene>
<dbReference type="InterPro" id="IPR036852">
    <property type="entry name" value="Peptidase_S8/S53_dom_sf"/>
</dbReference>
<evidence type="ECO:0008006" key="6">
    <source>
        <dbReference type="Google" id="ProtNLM"/>
    </source>
</evidence>
<name>A0A1H6FHR1_9GAMM</name>
<evidence type="ECO:0000313" key="4">
    <source>
        <dbReference type="EMBL" id="SEH08544.1"/>
    </source>
</evidence>
<evidence type="ECO:0000313" key="5">
    <source>
        <dbReference type="Proteomes" id="UP000236724"/>
    </source>
</evidence>
<dbReference type="Proteomes" id="UP000236724">
    <property type="component" value="Unassembled WGS sequence"/>
</dbReference>
<comment type="similarity">
    <text evidence="2">Belongs to the peptidase S8 family.</text>
</comment>
<dbReference type="EMBL" id="FMSV02000553">
    <property type="protein sequence ID" value="SEH08544.1"/>
    <property type="molecule type" value="Genomic_DNA"/>
</dbReference>